<sequence>MAKLKDKIVGYISPKQRKINTLENKVSTLEGVIKDELYNLFIEKLGEPAEMKRLKKDNKRLRQQNKSLKEIIKNS</sequence>
<name>A0A8S5VHP4_9CAUD</name>
<organism evidence="1">
    <name type="scientific">Myoviridae sp. ctCYN4</name>
    <dbReference type="NCBI Taxonomy" id="2825051"/>
    <lineage>
        <taxon>Viruses</taxon>
        <taxon>Duplodnaviria</taxon>
        <taxon>Heunggongvirae</taxon>
        <taxon>Uroviricota</taxon>
        <taxon>Caudoviricetes</taxon>
    </lineage>
</organism>
<reference evidence="1" key="1">
    <citation type="journal article" date="2021" name="Proc. Natl. Acad. Sci. U.S.A.">
        <title>A Catalog of Tens of Thousands of Viruses from Human Metagenomes Reveals Hidden Associations with Chronic Diseases.</title>
        <authorList>
            <person name="Tisza M.J."/>
            <person name="Buck C.B."/>
        </authorList>
    </citation>
    <scope>NUCLEOTIDE SEQUENCE</scope>
    <source>
        <strain evidence="1">CtCYN4</strain>
    </source>
</reference>
<proteinExistence type="predicted"/>
<dbReference type="EMBL" id="BK016268">
    <property type="protein sequence ID" value="DAG06277.1"/>
    <property type="molecule type" value="Genomic_DNA"/>
</dbReference>
<accession>A0A8S5VHP4</accession>
<protein>
    <submittedName>
        <fullName evidence="1">Uncharacterized protein</fullName>
    </submittedName>
</protein>
<evidence type="ECO:0000313" key="1">
    <source>
        <dbReference type="EMBL" id="DAG06277.1"/>
    </source>
</evidence>